<protein>
    <submittedName>
        <fullName evidence="3">Gfo/Idh/MocA family protein</fullName>
    </submittedName>
</protein>
<evidence type="ECO:0000313" key="4">
    <source>
        <dbReference type="Proteomes" id="UP001589776"/>
    </source>
</evidence>
<evidence type="ECO:0000259" key="2">
    <source>
        <dbReference type="Pfam" id="PF22725"/>
    </source>
</evidence>
<organism evidence="3 4">
    <name type="scientific">Paenibacillus chartarius</name>
    <dbReference type="NCBI Taxonomy" id="747481"/>
    <lineage>
        <taxon>Bacteria</taxon>
        <taxon>Bacillati</taxon>
        <taxon>Bacillota</taxon>
        <taxon>Bacilli</taxon>
        <taxon>Bacillales</taxon>
        <taxon>Paenibacillaceae</taxon>
        <taxon>Paenibacillus</taxon>
    </lineage>
</organism>
<dbReference type="InterPro" id="IPR055170">
    <property type="entry name" value="GFO_IDH_MocA-like_dom"/>
</dbReference>
<dbReference type="InterPro" id="IPR052515">
    <property type="entry name" value="Gfo/Idh/MocA_Oxidoreductase"/>
</dbReference>
<dbReference type="Pfam" id="PF01408">
    <property type="entry name" value="GFO_IDH_MocA"/>
    <property type="match status" value="1"/>
</dbReference>
<reference evidence="3 4" key="1">
    <citation type="submission" date="2024-09" db="EMBL/GenBank/DDBJ databases">
        <authorList>
            <person name="Sun Q."/>
            <person name="Mori K."/>
        </authorList>
    </citation>
    <scope>NUCLEOTIDE SEQUENCE [LARGE SCALE GENOMIC DNA]</scope>
    <source>
        <strain evidence="3 4">CCM 7759</strain>
    </source>
</reference>
<feature type="domain" description="GFO/IDH/MocA-like oxidoreductase" evidence="2">
    <location>
        <begin position="134"/>
        <end position="253"/>
    </location>
</feature>
<comment type="caution">
    <text evidence="3">The sequence shown here is derived from an EMBL/GenBank/DDBJ whole genome shotgun (WGS) entry which is preliminary data.</text>
</comment>
<keyword evidence="4" id="KW-1185">Reference proteome</keyword>
<feature type="domain" description="Gfo/Idh/MocA-like oxidoreductase N-terminal" evidence="1">
    <location>
        <begin position="5"/>
        <end position="123"/>
    </location>
</feature>
<dbReference type="SUPFAM" id="SSF55347">
    <property type="entry name" value="Glyceraldehyde-3-phosphate dehydrogenase-like, C-terminal domain"/>
    <property type="match status" value="1"/>
</dbReference>
<dbReference type="RefSeq" id="WP_377473006.1">
    <property type="nucleotide sequence ID" value="NZ_JBHLWN010000098.1"/>
</dbReference>
<dbReference type="SUPFAM" id="SSF51735">
    <property type="entry name" value="NAD(P)-binding Rossmann-fold domains"/>
    <property type="match status" value="1"/>
</dbReference>
<proteinExistence type="predicted"/>
<gene>
    <name evidence="3" type="ORF">ACFFK0_24485</name>
</gene>
<accession>A0ABV6DSD4</accession>
<dbReference type="InterPro" id="IPR000683">
    <property type="entry name" value="Gfo/Idh/MocA-like_OxRdtase_N"/>
</dbReference>
<name>A0ABV6DSD4_9BACL</name>
<dbReference type="Proteomes" id="UP001589776">
    <property type="component" value="Unassembled WGS sequence"/>
</dbReference>
<dbReference type="PANTHER" id="PTHR43249:SF1">
    <property type="entry name" value="D-GLUCOSIDE 3-DEHYDROGENASE"/>
    <property type="match status" value="1"/>
</dbReference>
<dbReference type="PANTHER" id="PTHR43249">
    <property type="entry name" value="UDP-N-ACETYL-2-AMINO-2-DEOXY-D-GLUCURONATE OXIDASE"/>
    <property type="match status" value="1"/>
</dbReference>
<dbReference type="Gene3D" id="3.30.360.10">
    <property type="entry name" value="Dihydrodipicolinate Reductase, domain 2"/>
    <property type="match status" value="1"/>
</dbReference>
<sequence length="329" mass="36748">MRKHRFIIIGHGNISRSYMSAFAKLERAEIVGVVGRTEEKVKLFAETHRLRFYGTDLAKVAAEAEATAVIICTPNAAHYGHVLAAAELGLHCLCEKPLHIDPAKQQEMIRRCSEHNVRLGVSYMRRFIPHIEWLKELMESGKLGRITVADVTMKHFRAKAYYDSWHGTYEQDGGGPFMQQGSHLIDMVQWLCGGAQEVLDAKLFQVYHDIETEDHGYAVIRYRNGAVGMIQASTASVGMEQERIEISGTLGSVSADYKGFLTFEVPGVEKPDFDPASAHNDVLFVKLAEDFLAAIEQERPPAISGEEAAKATDLIHQIYMKSGKPLKLF</sequence>
<dbReference type="Gene3D" id="3.40.50.720">
    <property type="entry name" value="NAD(P)-binding Rossmann-like Domain"/>
    <property type="match status" value="1"/>
</dbReference>
<dbReference type="InterPro" id="IPR036291">
    <property type="entry name" value="NAD(P)-bd_dom_sf"/>
</dbReference>
<dbReference type="EMBL" id="JBHLWN010000098">
    <property type="protein sequence ID" value="MFC0215557.1"/>
    <property type="molecule type" value="Genomic_DNA"/>
</dbReference>
<dbReference type="Pfam" id="PF22725">
    <property type="entry name" value="GFO_IDH_MocA_C3"/>
    <property type="match status" value="1"/>
</dbReference>
<evidence type="ECO:0000313" key="3">
    <source>
        <dbReference type="EMBL" id="MFC0215557.1"/>
    </source>
</evidence>
<evidence type="ECO:0000259" key="1">
    <source>
        <dbReference type="Pfam" id="PF01408"/>
    </source>
</evidence>